<organism evidence="1 2">
    <name type="scientific">Aspergillus lucknowensis</name>
    <dbReference type="NCBI Taxonomy" id="176173"/>
    <lineage>
        <taxon>Eukaryota</taxon>
        <taxon>Fungi</taxon>
        <taxon>Dikarya</taxon>
        <taxon>Ascomycota</taxon>
        <taxon>Pezizomycotina</taxon>
        <taxon>Eurotiomycetes</taxon>
        <taxon>Eurotiomycetidae</taxon>
        <taxon>Eurotiales</taxon>
        <taxon>Aspergillaceae</taxon>
        <taxon>Aspergillus</taxon>
        <taxon>Aspergillus subgen. Nidulantes</taxon>
    </lineage>
</organism>
<proteinExistence type="predicted"/>
<comment type="caution">
    <text evidence="1">The sequence shown here is derived from an EMBL/GenBank/DDBJ whole genome shotgun (WGS) entry which is preliminary data.</text>
</comment>
<evidence type="ECO:0000313" key="2">
    <source>
        <dbReference type="Proteomes" id="UP001610432"/>
    </source>
</evidence>
<dbReference type="Proteomes" id="UP001610432">
    <property type="component" value="Unassembled WGS sequence"/>
</dbReference>
<reference evidence="1 2" key="1">
    <citation type="submission" date="2024-07" db="EMBL/GenBank/DDBJ databases">
        <title>Section-level genome sequencing and comparative genomics of Aspergillus sections Usti and Cavernicolus.</title>
        <authorList>
            <consortium name="Lawrence Berkeley National Laboratory"/>
            <person name="Nybo J.L."/>
            <person name="Vesth T.C."/>
            <person name="Theobald S."/>
            <person name="Frisvad J.C."/>
            <person name="Larsen T.O."/>
            <person name="Kjaerboelling I."/>
            <person name="Rothschild-Mancinelli K."/>
            <person name="Lyhne E.K."/>
            <person name="Kogle M.E."/>
            <person name="Barry K."/>
            <person name="Clum A."/>
            <person name="Na H."/>
            <person name="Ledsgaard L."/>
            <person name="Lin J."/>
            <person name="Lipzen A."/>
            <person name="Kuo A."/>
            <person name="Riley R."/>
            <person name="Mondo S."/>
            <person name="Labutti K."/>
            <person name="Haridas S."/>
            <person name="Pangalinan J."/>
            <person name="Salamov A.A."/>
            <person name="Simmons B.A."/>
            <person name="Magnuson J.K."/>
            <person name="Chen J."/>
            <person name="Drula E."/>
            <person name="Henrissat B."/>
            <person name="Wiebenga A."/>
            <person name="Lubbers R.J."/>
            <person name="Gomes A.C."/>
            <person name="Macurrencykelacurrency M.R."/>
            <person name="Stajich J."/>
            <person name="Grigoriev I.V."/>
            <person name="Mortensen U.H."/>
            <person name="De Vries R.P."/>
            <person name="Baker S.E."/>
            <person name="Andersen M.R."/>
        </authorList>
    </citation>
    <scope>NUCLEOTIDE SEQUENCE [LARGE SCALE GENOMIC DNA]</scope>
    <source>
        <strain evidence="1 2">CBS 449.75</strain>
    </source>
</reference>
<sequence length="98" mass="11140">MPVLGLVPVKVILRLFRFNEEFGNRMLLPLLALFLGTGNQTPNVASALLERLFDDPETGHWTYDQDGLLTNLPTMFTFPRLGKFYPTCAKDFECGERC</sequence>
<name>A0ABR4M3H1_9EURO</name>
<dbReference type="GeneID" id="98143250"/>
<evidence type="ECO:0000313" key="1">
    <source>
        <dbReference type="EMBL" id="KAL2871143.1"/>
    </source>
</evidence>
<dbReference type="EMBL" id="JBFXLQ010000004">
    <property type="protein sequence ID" value="KAL2871143.1"/>
    <property type="molecule type" value="Genomic_DNA"/>
</dbReference>
<dbReference type="RefSeq" id="XP_070890122.1">
    <property type="nucleotide sequence ID" value="XM_071028178.1"/>
</dbReference>
<keyword evidence="2" id="KW-1185">Reference proteome</keyword>
<accession>A0ABR4M3H1</accession>
<protein>
    <submittedName>
        <fullName evidence="1">Uncharacterized protein</fullName>
    </submittedName>
</protein>
<gene>
    <name evidence="1" type="ORF">BJX67DRAFT_343720</name>
</gene>